<evidence type="ECO:0000313" key="3">
    <source>
        <dbReference type="EMBL" id="QHT31619.1"/>
    </source>
</evidence>
<dbReference type="GO" id="GO:0006366">
    <property type="term" value="P:transcription by RNA polymerase II"/>
    <property type="evidence" value="ECO:0007669"/>
    <property type="project" value="TreeGrafter"/>
</dbReference>
<dbReference type="GO" id="GO:0005665">
    <property type="term" value="C:RNA polymerase II, core complex"/>
    <property type="evidence" value="ECO:0007669"/>
    <property type="project" value="TreeGrafter"/>
</dbReference>
<sequence>MSSASSNRILSIYKSRKTILDLLDYQDYLVEDYTGFSINEIDAMYVNSQLDLLVTHKNNQKKVYVKYLISSKVRAKDLDDIIEDLMYIENVLQKSDTIIIIIDDEPNDSITAKLKYLYDHDGIFVVIHNIARLQFNILEHTLNPQVVVLEENKTDELMKKYNLKSLTQLPEIDRFDPLALALCLRPGQVCEMQRGSATALSYKYYRICV</sequence>
<dbReference type="InterPro" id="IPR035913">
    <property type="entry name" value="RPB5-like_sf"/>
</dbReference>
<dbReference type="SUPFAM" id="SSF55287">
    <property type="entry name" value="RPB5-like RNA polymerase subunit"/>
    <property type="match status" value="1"/>
</dbReference>
<dbReference type="GO" id="GO:0003899">
    <property type="term" value="F:DNA-directed RNA polymerase activity"/>
    <property type="evidence" value="ECO:0007669"/>
    <property type="project" value="InterPro"/>
</dbReference>
<dbReference type="PANTHER" id="PTHR10535:SF0">
    <property type="entry name" value="DNA-DIRECTED RNA POLYMERASES I, II, AND III SUBUNIT RPABC1"/>
    <property type="match status" value="1"/>
</dbReference>
<dbReference type="GO" id="GO:0042797">
    <property type="term" value="P:tRNA transcription by RNA polymerase III"/>
    <property type="evidence" value="ECO:0007669"/>
    <property type="project" value="TreeGrafter"/>
</dbReference>
<keyword evidence="1" id="KW-0804">Transcription</keyword>
<evidence type="ECO:0000256" key="1">
    <source>
        <dbReference type="ARBA" id="ARBA00023163"/>
    </source>
</evidence>
<dbReference type="GO" id="GO:0005666">
    <property type="term" value="C:RNA polymerase III complex"/>
    <property type="evidence" value="ECO:0007669"/>
    <property type="project" value="TreeGrafter"/>
</dbReference>
<protein>
    <recommendedName>
        <fullName evidence="2">RNA polymerase subunit H/Rpb5 C-terminal domain-containing protein</fullName>
    </recommendedName>
</protein>
<reference evidence="3" key="1">
    <citation type="journal article" date="2020" name="Nature">
        <title>Giant virus diversity and host interactions through global metagenomics.</title>
        <authorList>
            <person name="Schulz F."/>
            <person name="Roux S."/>
            <person name="Paez-Espino D."/>
            <person name="Jungbluth S."/>
            <person name="Walsh D.A."/>
            <person name="Denef V.J."/>
            <person name="McMahon K.D."/>
            <person name="Konstantinidis K.T."/>
            <person name="Eloe-Fadrosh E.A."/>
            <person name="Kyrpides N.C."/>
            <person name="Woyke T."/>
        </authorList>
    </citation>
    <scope>NUCLEOTIDE SEQUENCE</scope>
    <source>
        <strain evidence="3">GVMAG-M-3300009155-48</strain>
    </source>
</reference>
<evidence type="ECO:0000259" key="2">
    <source>
        <dbReference type="Pfam" id="PF01191"/>
    </source>
</evidence>
<dbReference type="GO" id="GO:0006362">
    <property type="term" value="P:transcription elongation by RNA polymerase I"/>
    <property type="evidence" value="ECO:0007669"/>
    <property type="project" value="TreeGrafter"/>
</dbReference>
<name>A0A6C0ETG3_9ZZZZ</name>
<dbReference type="Gene3D" id="3.90.940.20">
    <property type="entry name" value="RPB5-like RNA polymerase subunit"/>
    <property type="match status" value="1"/>
</dbReference>
<dbReference type="PIRSF" id="PIRSF000747">
    <property type="entry name" value="RPB5"/>
    <property type="match status" value="1"/>
</dbReference>
<dbReference type="GO" id="GO:0005736">
    <property type="term" value="C:RNA polymerase I complex"/>
    <property type="evidence" value="ECO:0007669"/>
    <property type="project" value="TreeGrafter"/>
</dbReference>
<dbReference type="AlphaFoldDB" id="A0A6C0ETG3"/>
<proteinExistence type="predicted"/>
<dbReference type="Gene3D" id="3.40.1340.10">
    <property type="entry name" value="RNA polymerase, Rpb5, N-terminal domain"/>
    <property type="match status" value="1"/>
</dbReference>
<dbReference type="EMBL" id="MN738924">
    <property type="protein sequence ID" value="QHT31619.1"/>
    <property type="molecule type" value="Genomic_DNA"/>
</dbReference>
<dbReference type="InterPro" id="IPR036710">
    <property type="entry name" value="RNA_pol_Rpb5_N_sf"/>
</dbReference>
<dbReference type="GO" id="GO:0003677">
    <property type="term" value="F:DNA binding"/>
    <property type="evidence" value="ECO:0007669"/>
    <property type="project" value="InterPro"/>
</dbReference>
<dbReference type="InterPro" id="IPR014381">
    <property type="entry name" value="Arch_Rpo5/euc_Rpb5"/>
</dbReference>
<feature type="domain" description="RNA polymerase subunit H/Rpb5 C-terminal" evidence="2">
    <location>
        <begin position="135"/>
        <end position="208"/>
    </location>
</feature>
<dbReference type="PANTHER" id="PTHR10535">
    <property type="entry name" value="DNA-DIRECTED RNA POLYMERASES I, II, AND III SUBUNIT RPABC1"/>
    <property type="match status" value="1"/>
</dbReference>
<accession>A0A6C0ETG3</accession>
<dbReference type="Pfam" id="PF01191">
    <property type="entry name" value="RNA_pol_Rpb5_C"/>
    <property type="match status" value="1"/>
</dbReference>
<dbReference type="InterPro" id="IPR000783">
    <property type="entry name" value="RNA_pol_subH/Rpb5_C"/>
</dbReference>
<organism evidence="3">
    <name type="scientific">viral metagenome</name>
    <dbReference type="NCBI Taxonomy" id="1070528"/>
    <lineage>
        <taxon>unclassified sequences</taxon>
        <taxon>metagenomes</taxon>
        <taxon>organismal metagenomes</taxon>
    </lineage>
</organism>